<keyword evidence="2" id="KW-1185">Reference proteome</keyword>
<name>A0AAY4EQ94_9TELE</name>
<proteinExistence type="predicted"/>
<organism evidence="1 2">
    <name type="scientific">Denticeps clupeoides</name>
    <name type="common">denticle herring</name>
    <dbReference type="NCBI Taxonomy" id="299321"/>
    <lineage>
        <taxon>Eukaryota</taxon>
        <taxon>Metazoa</taxon>
        <taxon>Chordata</taxon>
        <taxon>Craniata</taxon>
        <taxon>Vertebrata</taxon>
        <taxon>Euteleostomi</taxon>
        <taxon>Actinopterygii</taxon>
        <taxon>Neopterygii</taxon>
        <taxon>Teleostei</taxon>
        <taxon>Clupei</taxon>
        <taxon>Clupeiformes</taxon>
        <taxon>Denticipitoidei</taxon>
        <taxon>Denticipitidae</taxon>
        <taxon>Denticeps</taxon>
    </lineage>
</organism>
<sequence length="99" mass="10942">MAAHSVEAARFSTEEFPHHVLAAKALLWNQESRFACAGIPEEEEVGVSTLEEEEKARRSFQQSLDALCRRARWHHGHACQGCTHAATQVSLGSCHSDSL</sequence>
<evidence type="ECO:0000313" key="1">
    <source>
        <dbReference type="Ensembl" id="ENSDCDP00010059538.1"/>
    </source>
</evidence>
<reference evidence="1" key="3">
    <citation type="submission" date="2025-09" db="UniProtKB">
        <authorList>
            <consortium name="Ensembl"/>
        </authorList>
    </citation>
    <scope>IDENTIFICATION</scope>
</reference>
<protein>
    <submittedName>
        <fullName evidence="1">Uncharacterized protein</fullName>
    </submittedName>
</protein>
<reference evidence="1" key="2">
    <citation type="submission" date="2025-08" db="UniProtKB">
        <authorList>
            <consortium name="Ensembl"/>
        </authorList>
    </citation>
    <scope>IDENTIFICATION</scope>
</reference>
<dbReference type="AlphaFoldDB" id="A0AAY4EQ94"/>
<dbReference type="Ensembl" id="ENSDCDT00010070258.1">
    <property type="protein sequence ID" value="ENSDCDP00010059538.1"/>
    <property type="gene ID" value="ENSDCDG00010033272.1"/>
</dbReference>
<accession>A0AAY4EQ94</accession>
<evidence type="ECO:0000313" key="2">
    <source>
        <dbReference type="Proteomes" id="UP000694580"/>
    </source>
</evidence>
<reference evidence="1 2" key="1">
    <citation type="submission" date="2020-06" db="EMBL/GenBank/DDBJ databases">
        <authorList>
            <consortium name="Wellcome Sanger Institute Data Sharing"/>
        </authorList>
    </citation>
    <scope>NUCLEOTIDE SEQUENCE [LARGE SCALE GENOMIC DNA]</scope>
</reference>
<dbReference type="Pfam" id="PF15766">
    <property type="entry name" value="DUF4695"/>
    <property type="match status" value="1"/>
</dbReference>
<dbReference type="Proteomes" id="UP000694580">
    <property type="component" value="Chromosome 16"/>
</dbReference>
<dbReference type="InterPro" id="IPR031521">
    <property type="entry name" value="DUF4695"/>
</dbReference>